<reference evidence="4" key="1">
    <citation type="submission" date="2016-06" db="UniProtKB">
        <authorList>
            <consortium name="WormBaseParasite"/>
        </authorList>
    </citation>
    <scope>IDENTIFICATION</scope>
</reference>
<proteinExistence type="predicted"/>
<protein>
    <submittedName>
        <fullName evidence="4">Gag-pol polyprotein</fullName>
    </submittedName>
</protein>
<evidence type="ECO:0000313" key="4">
    <source>
        <dbReference type="WBParaSite" id="SCUD_0000742901-mRNA-1"/>
    </source>
</evidence>
<sequence>MSLEAAGEFQTRNNQFLSAFGVSEEKTERKGNMRQLYDTTKKVVGKYGKPERLAKNKESKPLTETQQQRNRWVEHSEGPLNGQAPLNPPDIGPAPSDLPIAVTPPMIEEIIMVIRQIKGEKAAAPDNIPTEAPKSHIEITANTLDVLF</sequence>
<gene>
    <name evidence="2" type="ORF">SCUD_LOCUS7429</name>
</gene>
<evidence type="ECO:0000256" key="1">
    <source>
        <dbReference type="SAM" id="MobiDB-lite"/>
    </source>
</evidence>
<dbReference type="AlphaFoldDB" id="A0A183JXI2"/>
<feature type="region of interest" description="Disordered" evidence="1">
    <location>
        <begin position="1"/>
        <end position="100"/>
    </location>
</feature>
<keyword evidence="3" id="KW-1185">Reference proteome</keyword>
<evidence type="ECO:0000313" key="3">
    <source>
        <dbReference type="Proteomes" id="UP000279833"/>
    </source>
</evidence>
<feature type="compositionally biased region" description="Basic and acidic residues" evidence="1">
    <location>
        <begin position="48"/>
        <end position="61"/>
    </location>
</feature>
<dbReference type="EMBL" id="UZAK01032341">
    <property type="protein sequence ID" value="VDP26180.1"/>
    <property type="molecule type" value="Genomic_DNA"/>
</dbReference>
<reference evidence="2 3" key="2">
    <citation type="submission" date="2018-11" db="EMBL/GenBank/DDBJ databases">
        <authorList>
            <consortium name="Pathogen Informatics"/>
        </authorList>
    </citation>
    <scope>NUCLEOTIDE SEQUENCE [LARGE SCALE GENOMIC DNA]</scope>
    <source>
        <strain evidence="2">Dakar</strain>
        <strain evidence="3">Dakar, Senegal</strain>
    </source>
</reference>
<evidence type="ECO:0000313" key="2">
    <source>
        <dbReference type="EMBL" id="VDP26180.1"/>
    </source>
</evidence>
<dbReference type="WBParaSite" id="SCUD_0000742901-mRNA-1">
    <property type="protein sequence ID" value="SCUD_0000742901-mRNA-1"/>
    <property type="gene ID" value="SCUD_0000742901"/>
</dbReference>
<accession>A0A183JXI2</accession>
<organism evidence="4">
    <name type="scientific">Schistosoma curassoni</name>
    <dbReference type="NCBI Taxonomy" id="6186"/>
    <lineage>
        <taxon>Eukaryota</taxon>
        <taxon>Metazoa</taxon>
        <taxon>Spiralia</taxon>
        <taxon>Lophotrochozoa</taxon>
        <taxon>Platyhelminthes</taxon>
        <taxon>Trematoda</taxon>
        <taxon>Digenea</taxon>
        <taxon>Strigeidida</taxon>
        <taxon>Schistosomatoidea</taxon>
        <taxon>Schistosomatidae</taxon>
        <taxon>Schistosoma</taxon>
    </lineage>
</organism>
<name>A0A183JXI2_9TREM</name>
<dbReference type="Proteomes" id="UP000279833">
    <property type="component" value="Unassembled WGS sequence"/>
</dbReference>